<reference evidence="2" key="1">
    <citation type="submission" date="2023-10" db="EMBL/GenBank/DDBJ databases">
        <authorList>
            <person name="Sykes E.M.E."/>
            <person name="Khan I.U.H."/>
            <person name="Kumar A."/>
        </authorList>
    </citation>
    <scope>NUCLEOTIDE SEQUENCE</scope>
    <source>
        <strain evidence="2">IK5</strain>
    </source>
</reference>
<organism evidence="2 3">
    <name type="scientific">Acinetobacter indicus</name>
    <dbReference type="NCBI Taxonomy" id="756892"/>
    <lineage>
        <taxon>Bacteria</taxon>
        <taxon>Pseudomonadati</taxon>
        <taxon>Pseudomonadota</taxon>
        <taxon>Gammaproteobacteria</taxon>
        <taxon>Moraxellales</taxon>
        <taxon>Moraxellaceae</taxon>
        <taxon>Acinetobacter</taxon>
    </lineage>
</organism>
<gene>
    <name evidence="2" type="ORF">MSG88_15255</name>
</gene>
<feature type="signal peptide" evidence="1">
    <location>
        <begin position="1"/>
        <end position="20"/>
    </location>
</feature>
<dbReference type="EMBL" id="JAWJYY010000002">
    <property type="protein sequence ID" value="MDV4317075.1"/>
    <property type="molecule type" value="Genomic_DNA"/>
</dbReference>
<name>A0AAW8ZAH3_9GAMM</name>
<protein>
    <submittedName>
        <fullName evidence="2">Uncharacterized protein</fullName>
    </submittedName>
</protein>
<sequence>MKLFKIFLLISTLFIAKAWAYDNKESEGHVLDWFEEKKSIALEEMLEKVKRGLEFKFADILYLCQVHDINIVLIGMVEDNPEIKKSHPWLVKSAYDDEKELEKIRERYKIKKGEECKPVPVKLD</sequence>
<comment type="caution">
    <text evidence="2">The sequence shown here is derived from an EMBL/GenBank/DDBJ whole genome shotgun (WGS) entry which is preliminary data.</text>
</comment>
<evidence type="ECO:0000256" key="1">
    <source>
        <dbReference type="SAM" id="SignalP"/>
    </source>
</evidence>
<evidence type="ECO:0000313" key="2">
    <source>
        <dbReference type="EMBL" id="MDV4317075.1"/>
    </source>
</evidence>
<feature type="chain" id="PRO_5043532880" evidence="1">
    <location>
        <begin position="21"/>
        <end position="124"/>
    </location>
</feature>
<dbReference type="AlphaFoldDB" id="A0AAW8ZAH3"/>
<dbReference type="RefSeq" id="WP_317306848.1">
    <property type="nucleotide sequence ID" value="NZ_JAWJYY010000002.1"/>
</dbReference>
<evidence type="ECO:0000313" key="3">
    <source>
        <dbReference type="Proteomes" id="UP001284654"/>
    </source>
</evidence>
<dbReference type="Proteomes" id="UP001284654">
    <property type="component" value="Unassembled WGS sequence"/>
</dbReference>
<proteinExistence type="predicted"/>
<accession>A0AAW8ZAH3</accession>
<keyword evidence="1" id="KW-0732">Signal</keyword>